<dbReference type="AlphaFoldDB" id="A0A5D3F554"/>
<dbReference type="GO" id="GO:0016787">
    <property type="term" value="F:hydrolase activity"/>
    <property type="evidence" value="ECO:0007669"/>
    <property type="project" value="UniProtKB-KW"/>
</dbReference>
<proteinExistence type="predicted"/>
<name>A0A5D3F554_9ACTN</name>
<comment type="caution">
    <text evidence="1">The sequence shown here is derived from an EMBL/GenBank/DDBJ whole genome shotgun (WGS) entry which is preliminary data.</text>
</comment>
<dbReference type="SUPFAM" id="SSF53474">
    <property type="entry name" value="alpha/beta-Hydrolases"/>
    <property type="match status" value="1"/>
</dbReference>
<dbReference type="Pfam" id="PF06821">
    <property type="entry name" value="Ser_hydrolase"/>
    <property type="match status" value="1"/>
</dbReference>
<accession>A0A5D3F554</accession>
<dbReference type="EMBL" id="VSRQ01000013">
    <property type="protein sequence ID" value="TYK43114.1"/>
    <property type="molecule type" value="Genomic_DNA"/>
</dbReference>
<keyword evidence="2" id="KW-1185">Reference proteome</keyword>
<dbReference type="InterPro" id="IPR010662">
    <property type="entry name" value="RBBP9/YdeN"/>
</dbReference>
<keyword evidence="1" id="KW-0378">Hydrolase</keyword>
<protein>
    <submittedName>
        <fullName evidence="1">Alpha/beta hydrolase</fullName>
    </submittedName>
</protein>
<organism evidence="1 2">
    <name type="scientific">Actinomadura decatromicini</name>
    <dbReference type="NCBI Taxonomy" id="2604572"/>
    <lineage>
        <taxon>Bacteria</taxon>
        <taxon>Bacillati</taxon>
        <taxon>Actinomycetota</taxon>
        <taxon>Actinomycetes</taxon>
        <taxon>Streptosporangiales</taxon>
        <taxon>Thermomonosporaceae</taxon>
        <taxon>Actinomadura</taxon>
    </lineage>
</organism>
<dbReference type="Proteomes" id="UP000323505">
    <property type="component" value="Unassembled WGS sequence"/>
</dbReference>
<evidence type="ECO:0000313" key="2">
    <source>
        <dbReference type="Proteomes" id="UP000323505"/>
    </source>
</evidence>
<dbReference type="RefSeq" id="WP_148768085.1">
    <property type="nucleotide sequence ID" value="NZ_VSRQ01000013.1"/>
</dbReference>
<dbReference type="InterPro" id="IPR029058">
    <property type="entry name" value="AB_hydrolase_fold"/>
</dbReference>
<sequence length="178" mass="19799">MTILFVDGWLGPDPGDWQELWTRKLPGSRRVEQDDWQLAERNKWVARLDEAITACTEPPVLVAHSLGCPTVAHWVADHPHRTVRAALMVTPADVERNITPEITGFAPIPQLPFPFPTVVAASRNDHWMTPDRAAAFAKSWNARLVDVGEVGHLTITEGYGPWPKGEQLLTDLLNATTP</sequence>
<gene>
    <name evidence="1" type="ORF">FXF68_40295</name>
</gene>
<evidence type="ECO:0000313" key="1">
    <source>
        <dbReference type="EMBL" id="TYK43114.1"/>
    </source>
</evidence>
<dbReference type="Gene3D" id="3.40.50.1820">
    <property type="entry name" value="alpha/beta hydrolase"/>
    <property type="match status" value="1"/>
</dbReference>
<reference evidence="1 2" key="1">
    <citation type="submission" date="2019-08" db="EMBL/GenBank/DDBJ databases">
        <title>Actinomadura sp. nov. CYP1-5 isolated from mountain soil.</title>
        <authorList>
            <person name="Songsumanus A."/>
            <person name="Kuncharoen N."/>
            <person name="Kudo T."/>
            <person name="Yuki M."/>
            <person name="Igarashi Y."/>
            <person name="Tanasupawat S."/>
        </authorList>
    </citation>
    <scope>NUCLEOTIDE SEQUENCE [LARGE SCALE GENOMIC DNA]</scope>
    <source>
        <strain evidence="1 2">CYP1-5</strain>
    </source>
</reference>